<name>A0ABD2ZFD8_9GENT</name>
<feature type="domain" description="RIN4 pathogenic type III effector avirulence factor Avr cleavage site" evidence="2">
    <location>
        <begin position="189"/>
        <end position="221"/>
    </location>
</feature>
<dbReference type="Proteomes" id="UP001630127">
    <property type="component" value="Unassembled WGS sequence"/>
</dbReference>
<comment type="caution">
    <text evidence="3">The sequence shown here is derived from an EMBL/GenBank/DDBJ whole genome shotgun (WGS) entry which is preliminary data.</text>
</comment>
<evidence type="ECO:0000259" key="2">
    <source>
        <dbReference type="Pfam" id="PF05627"/>
    </source>
</evidence>
<feature type="compositionally biased region" description="Basic and acidic residues" evidence="1">
    <location>
        <begin position="142"/>
        <end position="151"/>
    </location>
</feature>
<protein>
    <recommendedName>
        <fullName evidence="2">RIN4 pathogenic type III effector avirulence factor Avr cleavage site domain-containing protein</fullName>
    </recommendedName>
</protein>
<evidence type="ECO:0000313" key="4">
    <source>
        <dbReference type="Proteomes" id="UP001630127"/>
    </source>
</evidence>
<feature type="compositionally biased region" description="Polar residues" evidence="1">
    <location>
        <begin position="119"/>
        <end position="141"/>
    </location>
</feature>
<reference evidence="3 4" key="1">
    <citation type="submission" date="2024-11" db="EMBL/GenBank/DDBJ databases">
        <title>A near-complete genome assembly of Cinchona calisaya.</title>
        <authorList>
            <person name="Lian D.C."/>
            <person name="Zhao X.W."/>
            <person name="Wei L."/>
        </authorList>
    </citation>
    <scope>NUCLEOTIDE SEQUENCE [LARGE SCALE GENOMIC DNA]</scope>
    <source>
        <tissue evidence="3">Nenye</tissue>
    </source>
</reference>
<dbReference type="PANTHER" id="PTHR33159">
    <property type="entry name" value="RPM1-INTERACTING PROTEIN 4 (RIN4) FAMILY PROTEIN"/>
    <property type="match status" value="1"/>
</dbReference>
<accession>A0ABD2ZFD8</accession>
<dbReference type="InterPro" id="IPR008700">
    <property type="entry name" value="TypeIII_avirulence_cleave"/>
</dbReference>
<feature type="region of interest" description="Disordered" evidence="1">
    <location>
        <begin position="221"/>
        <end position="251"/>
    </location>
</feature>
<gene>
    <name evidence="3" type="ORF">ACH5RR_020408</name>
</gene>
<evidence type="ECO:0000256" key="1">
    <source>
        <dbReference type="SAM" id="MobiDB-lite"/>
    </source>
</evidence>
<organism evidence="3 4">
    <name type="scientific">Cinchona calisaya</name>
    <dbReference type="NCBI Taxonomy" id="153742"/>
    <lineage>
        <taxon>Eukaryota</taxon>
        <taxon>Viridiplantae</taxon>
        <taxon>Streptophyta</taxon>
        <taxon>Embryophyta</taxon>
        <taxon>Tracheophyta</taxon>
        <taxon>Spermatophyta</taxon>
        <taxon>Magnoliopsida</taxon>
        <taxon>eudicotyledons</taxon>
        <taxon>Gunneridae</taxon>
        <taxon>Pentapetalae</taxon>
        <taxon>asterids</taxon>
        <taxon>lamiids</taxon>
        <taxon>Gentianales</taxon>
        <taxon>Rubiaceae</taxon>
        <taxon>Cinchonoideae</taxon>
        <taxon>Cinchoneae</taxon>
        <taxon>Cinchona</taxon>
    </lineage>
</organism>
<sequence>MAARARVPQFGKWENEDDVPYTVYFDNARKGRGGKMINPNDPQENPEIFRQFAPPAPSRTRSRHQTEEPMGRGAVRPSHEGHRSREDGNFRQFVDSPSRTDNMGRRTPSESPYHHNSRGSHSTRPTRQSAGSEHSFEQSPIHSHDKAKVSERGGTSPALDGKNLYDSSNGTHGKSRMKPVTRVDESPDRSVAVPRFGEWDDKNPQSADNYTDIFNKVRKERHTEPPNIRDDKFESSYHKTQKQNASGNRKGCCFPWLGK</sequence>
<dbReference type="EMBL" id="JBJUIK010000009">
    <property type="protein sequence ID" value="KAL3517819.1"/>
    <property type="molecule type" value="Genomic_DNA"/>
</dbReference>
<feature type="compositionally biased region" description="Basic and acidic residues" evidence="1">
    <location>
        <begin position="221"/>
        <end position="237"/>
    </location>
</feature>
<dbReference type="Pfam" id="PF05627">
    <property type="entry name" value="AvrRpt-cleavage"/>
    <property type="match status" value="2"/>
</dbReference>
<proteinExistence type="predicted"/>
<feature type="compositionally biased region" description="Basic and acidic residues" evidence="1">
    <location>
        <begin position="77"/>
        <end position="89"/>
    </location>
</feature>
<feature type="domain" description="RIN4 pathogenic type III effector avirulence factor Avr cleavage site" evidence="2">
    <location>
        <begin position="3"/>
        <end position="32"/>
    </location>
</feature>
<evidence type="ECO:0000313" key="3">
    <source>
        <dbReference type="EMBL" id="KAL3517819.1"/>
    </source>
</evidence>
<dbReference type="PANTHER" id="PTHR33159:SF101">
    <property type="entry name" value="OS04G0379600 PROTEIN"/>
    <property type="match status" value="1"/>
</dbReference>
<dbReference type="AlphaFoldDB" id="A0ABD2ZFD8"/>
<keyword evidence="4" id="KW-1185">Reference proteome</keyword>
<dbReference type="InterPro" id="IPR040387">
    <property type="entry name" value="RIN4/NOI4"/>
</dbReference>
<feature type="region of interest" description="Disordered" evidence="1">
    <location>
        <begin position="28"/>
        <end position="189"/>
    </location>
</feature>